<dbReference type="SMART" id="SM00356">
    <property type="entry name" value="ZnF_C3H1"/>
    <property type="match status" value="2"/>
</dbReference>
<evidence type="ECO:0000256" key="2">
    <source>
        <dbReference type="ARBA" id="ARBA00022664"/>
    </source>
</evidence>
<keyword evidence="2" id="KW-0507">mRNA processing</keyword>
<feature type="domain" description="C3H1-type" evidence="15">
    <location>
        <begin position="12"/>
        <end position="40"/>
    </location>
</feature>
<dbReference type="Pfam" id="PF00076">
    <property type="entry name" value="RRM_1"/>
    <property type="match status" value="1"/>
</dbReference>
<feature type="domain" description="C3H1-type" evidence="15">
    <location>
        <begin position="157"/>
        <end position="184"/>
    </location>
</feature>
<dbReference type="GO" id="GO:0000398">
    <property type="term" value="P:mRNA splicing, via spliceosome"/>
    <property type="evidence" value="ECO:0007669"/>
    <property type="project" value="InterPro"/>
</dbReference>
<keyword evidence="7 11" id="KW-0694">RNA-binding</keyword>
<dbReference type="PRINTS" id="PR01848">
    <property type="entry name" value="U2AUXFACTOR"/>
</dbReference>
<dbReference type="EMBL" id="CAJNOJ010000064">
    <property type="protein sequence ID" value="CAF1011159.1"/>
    <property type="molecule type" value="Genomic_DNA"/>
</dbReference>
<evidence type="ECO:0000256" key="6">
    <source>
        <dbReference type="ARBA" id="ARBA00022833"/>
    </source>
</evidence>
<gene>
    <name evidence="16" type="ORF">EDS130_LOCUS15396</name>
    <name evidence="17" type="ORF">XAT740_LOCUS41272</name>
</gene>
<evidence type="ECO:0000256" key="10">
    <source>
        <dbReference type="ARBA" id="ARBA00023242"/>
    </source>
</evidence>
<keyword evidence="3 12" id="KW-0479">Metal-binding</keyword>
<keyword evidence="9" id="KW-0508">mRNA splicing</keyword>
<dbReference type="GO" id="GO:0003723">
    <property type="term" value="F:RNA binding"/>
    <property type="evidence" value="ECO:0007669"/>
    <property type="project" value="UniProtKB-UniRule"/>
</dbReference>
<reference evidence="16" key="1">
    <citation type="submission" date="2021-02" db="EMBL/GenBank/DDBJ databases">
        <authorList>
            <person name="Nowell W R."/>
        </authorList>
    </citation>
    <scope>NUCLEOTIDE SEQUENCE</scope>
</reference>
<dbReference type="PROSITE" id="PS50103">
    <property type="entry name" value="ZF_C3H1"/>
    <property type="match status" value="2"/>
</dbReference>
<keyword evidence="18" id="KW-1185">Reference proteome</keyword>
<dbReference type="InterPro" id="IPR000504">
    <property type="entry name" value="RRM_dom"/>
</dbReference>
<feature type="zinc finger region" description="C3H1-type" evidence="12">
    <location>
        <begin position="12"/>
        <end position="40"/>
    </location>
</feature>
<dbReference type="InterPro" id="IPR035979">
    <property type="entry name" value="RBD_domain_sf"/>
</dbReference>
<keyword evidence="4" id="KW-0677">Repeat</keyword>
<keyword evidence="10" id="KW-0539">Nucleus</keyword>
<dbReference type="AlphaFoldDB" id="A0A814HHR9"/>
<feature type="zinc finger region" description="C3H1-type" evidence="12">
    <location>
        <begin position="157"/>
        <end position="184"/>
    </location>
</feature>
<protein>
    <submittedName>
        <fullName evidence="16">Uncharacterized protein</fullName>
    </submittedName>
</protein>
<keyword evidence="5 12" id="KW-0863">Zinc-finger</keyword>
<dbReference type="SMART" id="SM00361">
    <property type="entry name" value="RRM_1"/>
    <property type="match status" value="1"/>
</dbReference>
<dbReference type="GO" id="GO:0089701">
    <property type="term" value="C:U2AF complex"/>
    <property type="evidence" value="ECO:0007669"/>
    <property type="project" value="InterPro"/>
</dbReference>
<evidence type="ECO:0000259" key="15">
    <source>
        <dbReference type="PROSITE" id="PS50103"/>
    </source>
</evidence>
<sequence>MAEHLASIFGTEQDKVNCSFYFKIGACRHGEKCCRVHNKPTFSQTVLLKNLYLNPNNFELQQKQGQNLYVQQTAPLHSDEEVQKHFDEFFEEVYTEVEEKYGKIEAMSVCDNMGEHLIGNIYIKFRYEKDAEHAVKELNNRWFDHKPIYAELSPVTDFKEASCRQYELGACNRSGFCNFMHIKTISPAAKNRIRHRRTRKRSSSFSPSRKNRRY</sequence>
<evidence type="ECO:0000313" key="17">
    <source>
        <dbReference type="EMBL" id="CAF1528305.1"/>
    </source>
</evidence>
<evidence type="ECO:0000313" key="16">
    <source>
        <dbReference type="EMBL" id="CAF1011159.1"/>
    </source>
</evidence>
<evidence type="ECO:0000256" key="9">
    <source>
        <dbReference type="ARBA" id="ARBA00023187"/>
    </source>
</evidence>
<keyword evidence="8" id="KW-0238">DNA-binding</keyword>
<keyword evidence="6 12" id="KW-0862">Zinc</keyword>
<dbReference type="SMART" id="SM00360">
    <property type="entry name" value="RRM"/>
    <property type="match status" value="1"/>
</dbReference>
<evidence type="ECO:0000256" key="5">
    <source>
        <dbReference type="ARBA" id="ARBA00022771"/>
    </source>
</evidence>
<organism evidence="16 19">
    <name type="scientific">Adineta ricciae</name>
    <name type="common">Rotifer</name>
    <dbReference type="NCBI Taxonomy" id="249248"/>
    <lineage>
        <taxon>Eukaryota</taxon>
        <taxon>Metazoa</taxon>
        <taxon>Spiralia</taxon>
        <taxon>Gnathifera</taxon>
        <taxon>Rotifera</taxon>
        <taxon>Eurotatoria</taxon>
        <taxon>Bdelloidea</taxon>
        <taxon>Adinetida</taxon>
        <taxon>Adinetidae</taxon>
        <taxon>Adineta</taxon>
    </lineage>
</organism>
<dbReference type="Pfam" id="PF00642">
    <property type="entry name" value="zf-CCCH"/>
    <property type="match status" value="2"/>
</dbReference>
<evidence type="ECO:0000256" key="7">
    <source>
        <dbReference type="ARBA" id="ARBA00022884"/>
    </source>
</evidence>
<dbReference type="Proteomes" id="UP000663852">
    <property type="component" value="Unassembled WGS sequence"/>
</dbReference>
<evidence type="ECO:0000256" key="11">
    <source>
        <dbReference type="PROSITE-ProRule" id="PRU00176"/>
    </source>
</evidence>
<dbReference type="InterPro" id="IPR000571">
    <property type="entry name" value="Znf_CCCH"/>
</dbReference>
<evidence type="ECO:0000256" key="13">
    <source>
        <dbReference type="SAM" id="MobiDB-lite"/>
    </source>
</evidence>
<dbReference type="GO" id="GO:0008270">
    <property type="term" value="F:zinc ion binding"/>
    <property type="evidence" value="ECO:0007669"/>
    <property type="project" value="UniProtKB-KW"/>
</dbReference>
<dbReference type="InterPro" id="IPR009145">
    <property type="entry name" value="U2AF_small"/>
</dbReference>
<dbReference type="EMBL" id="CAJNOR010004802">
    <property type="protein sequence ID" value="CAF1528305.1"/>
    <property type="molecule type" value="Genomic_DNA"/>
</dbReference>
<dbReference type="InterPro" id="IPR012677">
    <property type="entry name" value="Nucleotide-bd_a/b_plait_sf"/>
</dbReference>
<comment type="subcellular location">
    <subcellularLocation>
        <location evidence="1">Nucleus</location>
    </subcellularLocation>
</comment>
<evidence type="ECO:0000256" key="1">
    <source>
        <dbReference type="ARBA" id="ARBA00004123"/>
    </source>
</evidence>
<dbReference type="Proteomes" id="UP000663828">
    <property type="component" value="Unassembled WGS sequence"/>
</dbReference>
<dbReference type="OrthoDB" id="423462at2759"/>
<dbReference type="SUPFAM" id="SSF54928">
    <property type="entry name" value="RNA-binding domain, RBD"/>
    <property type="match status" value="1"/>
</dbReference>
<feature type="domain" description="RRM" evidence="14">
    <location>
        <begin position="66"/>
        <end position="155"/>
    </location>
</feature>
<dbReference type="Gene3D" id="3.30.70.330">
    <property type="match status" value="1"/>
</dbReference>
<dbReference type="InterPro" id="IPR003954">
    <property type="entry name" value="RRM_euk-type"/>
</dbReference>
<evidence type="ECO:0000259" key="14">
    <source>
        <dbReference type="PROSITE" id="PS50102"/>
    </source>
</evidence>
<name>A0A814HHR9_ADIRI</name>
<evidence type="ECO:0000256" key="12">
    <source>
        <dbReference type="PROSITE-ProRule" id="PRU00723"/>
    </source>
</evidence>
<evidence type="ECO:0000313" key="19">
    <source>
        <dbReference type="Proteomes" id="UP000663852"/>
    </source>
</evidence>
<accession>A0A814HHR9</accession>
<evidence type="ECO:0000256" key="8">
    <source>
        <dbReference type="ARBA" id="ARBA00023125"/>
    </source>
</evidence>
<evidence type="ECO:0000256" key="4">
    <source>
        <dbReference type="ARBA" id="ARBA00022737"/>
    </source>
</evidence>
<comment type="caution">
    <text evidence="16">The sequence shown here is derived from an EMBL/GenBank/DDBJ whole genome shotgun (WGS) entry which is preliminary data.</text>
</comment>
<dbReference type="FunFam" id="3.30.70.330:FF:000122">
    <property type="entry name" value="Splicing factor U2AF small subunit"/>
    <property type="match status" value="1"/>
</dbReference>
<proteinExistence type="predicted"/>
<evidence type="ECO:0000256" key="3">
    <source>
        <dbReference type="ARBA" id="ARBA00022723"/>
    </source>
</evidence>
<evidence type="ECO:0000313" key="18">
    <source>
        <dbReference type="Proteomes" id="UP000663828"/>
    </source>
</evidence>
<dbReference type="PROSITE" id="PS50102">
    <property type="entry name" value="RRM"/>
    <property type="match status" value="1"/>
</dbReference>
<feature type="compositionally biased region" description="Basic residues" evidence="13">
    <location>
        <begin position="191"/>
        <end position="202"/>
    </location>
</feature>
<dbReference type="PANTHER" id="PTHR12620">
    <property type="entry name" value="U2 SNRNP AUXILIARY FACTOR, SMALL SUBUNIT"/>
    <property type="match status" value="1"/>
</dbReference>
<feature type="region of interest" description="Disordered" evidence="13">
    <location>
        <begin position="190"/>
        <end position="214"/>
    </location>
</feature>
<dbReference type="GO" id="GO:0003677">
    <property type="term" value="F:DNA binding"/>
    <property type="evidence" value="ECO:0007669"/>
    <property type="project" value="UniProtKB-KW"/>
</dbReference>